<evidence type="ECO:0000256" key="4">
    <source>
        <dbReference type="ARBA" id="ARBA00023136"/>
    </source>
</evidence>
<name>A0AAX4HUY0_9BACT</name>
<evidence type="ECO:0000256" key="5">
    <source>
        <dbReference type="PIRSR" id="PIRSR604254-1"/>
    </source>
</evidence>
<feature type="binding site" evidence="5">
    <location>
        <position position="189"/>
    </location>
    <ligand>
        <name>Zn(2+)</name>
        <dbReference type="ChEBI" id="CHEBI:29105"/>
    </ligand>
</feature>
<evidence type="ECO:0000256" key="6">
    <source>
        <dbReference type="SAM" id="Phobius"/>
    </source>
</evidence>
<keyword evidence="3 6" id="KW-1133">Transmembrane helix</keyword>
<feature type="transmembrane region" description="Helical" evidence="6">
    <location>
        <begin position="151"/>
        <end position="176"/>
    </location>
</feature>
<dbReference type="PANTHER" id="PTHR20855">
    <property type="entry name" value="ADIPOR/PROGESTIN RECEPTOR-RELATED"/>
    <property type="match status" value="1"/>
</dbReference>
<keyword evidence="4 6" id="KW-0472">Membrane</keyword>
<dbReference type="AlphaFoldDB" id="A0AAX4HUY0"/>
<keyword evidence="8" id="KW-1185">Reference proteome</keyword>
<keyword evidence="5" id="KW-0862">Zinc</keyword>
<dbReference type="KEGG" id="psti:SOO65_08395"/>
<evidence type="ECO:0000313" key="7">
    <source>
        <dbReference type="EMBL" id="WPU66765.1"/>
    </source>
</evidence>
<evidence type="ECO:0000256" key="1">
    <source>
        <dbReference type="ARBA" id="ARBA00004141"/>
    </source>
</evidence>
<feature type="transmembrane region" description="Helical" evidence="6">
    <location>
        <begin position="39"/>
        <end position="59"/>
    </location>
</feature>
<feature type="binding site" evidence="5">
    <location>
        <position position="193"/>
    </location>
    <ligand>
        <name>Zn(2+)</name>
        <dbReference type="ChEBI" id="CHEBI:29105"/>
    </ligand>
</feature>
<dbReference type="Pfam" id="PF03006">
    <property type="entry name" value="HlyIII"/>
    <property type="match status" value="1"/>
</dbReference>
<dbReference type="PANTHER" id="PTHR20855:SF3">
    <property type="entry name" value="LD03007P"/>
    <property type="match status" value="1"/>
</dbReference>
<proteinExistence type="predicted"/>
<keyword evidence="2 6" id="KW-0812">Transmembrane</keyword>
<dbReference type="GO" id="GO:0046872">
    <property type="term" value="F:metal ion binding"/>
    <property type="evidence" value="ECO:0007669"/>
    <property type="project" value="UniProtKB-KW"/>
</dbReference>
<feature type="transmembrane region" description="Helical" evidence="6">
    <location>
        <begin position="128"/>
        <end position="145"/>
    </location>
</feature>
<dbReference type="RefSeq" id="WP_321399299.1">
    <property type="nucleotide sequence ID" value="NZ_CP139487.1"/>
</dbReference>
<gene>
    <name evidence="7" type="ORF">SOO65_08395</name>
</gene>
<evidence type="ECO:0000313" key="8">
    <source>
        <dbReference type="Proteomes" id="UP001324634"/>
    </source>
</evidence>
<evidence type="ECO:0000256" key="2">
    <source>
        <dbReference type="ARBA" id="ARBA00022692"/>
    </source>
</evidence>
<dbReference type="Proteomes" id="UP001324634">
    <property type="component" value="Chromosome"/>
</dbReference>
<feature type="transmembrane region" description="Helical" evidence="6">
    <location>
        <begin position="191"/>
        <end position="211"/>
    </location>
</feature>
<dbReference type="InterPro" id="IPR004254">
    <property type="entry name" value="AdipoR/HlyIII-related"/>
</dbReference>
<sequence length="212" mass="23730">MSTGLKKPLLRGHIHQESFFCSLGACSMLVAKASNSNSLIASLAYSGCLIALFGISALYHRPNWDERRRALLRRIDHSAIFLLIAGCFTPVCLLALPESVGLKLLAIVYVAVLFGIVKCIFWTNAPKWLSCILYGCVLFLFVPYLKEFNQGLGLFNMVLIWLGCIVYSIGAAFYAFKRPNFFPDVFGHHELFHAFTVVGAVLHFIVMYRLIT</sequence>
<feature type="binding site" evidence="5">
    <location>
        <position position="60"/>
    </location>
    <ligand>
        <name>Zn(2+)</name>
        <dbReference type="ChEBI" id="CHEBI:29105"/>
    </ligand>
</feature>
<dbReference type="GO" id="GO:0016020">
    <property type="term" value="C:membrane"/>
    <property type="evidence" value="ECO:0007669"/>
    <property type="project" value="UniProtKB-SubCell"/>
</dbReference>
<feature type="transmembrane region" description="Helical" evidence="6">
    <location>
        <begin position="79"/>
        <end position="96"/>
    </location>
</feature>
<feature type="transmembrane region" description="Helical" evidence="6">
    <location>
        <begin position="102"/>
        <end position="121"/>
    </location>
</feature>
<reference evidence="7 8" key="1">
    <citation type="submission" date="2023-11" db="EMBL/GenBank/DDBJ databases">
        <title>Peredibacter starrii A3.12.</title>
        <authorList>
            <person name="Mitchell R.J."/>
        </authorList>
    </citation>
    <scope>NUCLEOTIDE SEQUENCE [LARGE SCALE GENOMIC DNA]</scope>
    <source>
        <strain evidence="7 8">A3.12</strain>
    </source>
</reference>
<keyword evidence="5" id="KW-0479">Metal-binding</keyword>
<organism evidence="7 8">
    <name type="scientific">Peredibacter starrii</name>
    <dbReference type="NCBI Taxonomy" id="28202"/>
    <lineage>
        <taxon>Bacteria</taxon>
        <taxon>Pseudomonadati</taxon>
        <taxon>Bdellovibrionota</taxon>
        <taxon>Bacteriovoracia</taxon>
        <taxon>Bacteriovoracales</taxon>
        <taxon>Bacteriovoracaceae</taxon>
        <taxon>Peredibacter</taxon>
    </lineage>
</organism>
<evidence type="ECO:0000256" key="3">
    <source>
        <dbReference type="ARBA" id="ARBA00022989"/>
    </source>
</evidence>
<protein>
    <submittedName>
        <fullName evidence="7">Hemolysin III family protein</fullName>
    </submittedName>
</protein>
<accession>A0AAX4HUY0</accession>
<dbReference type="EMBL" id="CP139487">
    <property type="protein sequence ID" value="WPU66765.1"/>
    <property type="molecule type" value="Genomic_DNA"/>
</dbReference>
<comment type="subcellular location">
    <subcellularLocation>
        <location evidence="1">Membrane</location>
        <topology evidence="1">Multi-pass membrane protein</topology>
    </subcellularLocation>
</comment>